<dbReference type="Gene3D" id="3.30.750.24">
    <property type="entry name" value="STAS domain"/>
    <property type="match status" value="1"/>
</dbReference>
<dbReference type="PROSITE" id="PS50801">
    <property type="entry name" value="STAS"/>
    <property type="match status" value="1"/>
</dbReference>
<proteinExistence type="inferred from homology"/>
<dbReference type="Proteomes" id="UP000268908">
    <property type="component" value="Unassembled WGS sequence"/>
</dbReference>
<comment type="similarity">
    <text evidence="1 2">Belongs to the anti-sigma-factor antagonist family.</text>
</comment>
<dbReference type="PANTHER" id="PTHR33495:SF2">
    <property type="entry name" value="ANTI-SIGMA FACTOR ANTAGONIST TM_1081-RELATED"/>
    <property type="match status" value="1"/>
</dbReference>
<dbReference type="AlphaFoldDB" id="A0A497XJW6"/>
<dbReference type="GO" id="GO:0043856">
    <property type="term" value="F:anti-sigma factor antagonist activity"/>
    <property type="evidence" value="ECO:0007669"/>
    <property type="project" value="InterPro"/>
</dbReference>
<dbReference type="SUPFAM" id="SSF52091">
    <property type="entry name" value="SpoIIaa-like"/>
    <property type="match status" value="1"/>
</dbReference>
<dbReference type="PANTHER" id="PTHR33495">
    <property type="entry name" value="ANTI-SIGMA FACTOR ANTAGONIST TM_1081-RELATED-RELATED"/>
    <property type="match status" value="1"/>
</dbReference>
<dbReference type="RefSeq" id="WP_121240150.1">
    <property type="nucleotide sequence ID" value="NZ_BHVV01000001.1"/>
</dbReference>
<reference evidence="4 5" key="1">
    <citation type="submission" date="2018-10" db="EMBL/GenBank/DDBJ databases">
        <title>Genomic Encyclopedia of Type Strains, Phase IV (KMG-IV): sequencing the most valuable type-strain genomes for metagenomic binning, comparative biology and taxonomic classification.</title>
        <authorList>
            <person name="Goeker M."/>
        </authorList>
    </citation>
    <scope>NUCLEOTIDE SEQUENCE [LARGE SCALE GENOMIC DNA]</scope>
    <source>
        <strain evidence="4 5">DSM 26916</strain>
    </source>
</reference>
<dbReference type="NCBIfam" id="TIGR00377">
    <property type="entry name" value="ant_ant_sig"/>
    <property type="match status" value="1"/>
</dbReference>
<dbReference type="EMBL" id="RCCI01000004">
    <property type="protein sequence ID" value="RLJ68233.1"/>
    <property type="molecule type" value="Genomic_DNA"/>
</dbReference>
<dbReference type="InterPro" id="IPR002645">
    <property type="entry name" value="STAS_dom"/>
</dbReference>
<protein>
    <recommendedName>
        <fullName evidence="2">Anti-sigma factor antagonist</fullName>
    </recommendedName>
</protein>
<evidence type="ECO:0000259" key="3">
    <source>
        <dbReference type="PROSITE" id="PS50801"/>
    </source>
</evidence>
<comment type="caution">
    <text evidence="4">The sequence shown here is derived from an EMBL/GenBank/DDBJ whole genome shotgun (WGS) entry which is preliminary data.</text>
</comment>
<sequence>MMDLNATRQAKVLVTRPAGHIDQATADDFLAALRAALASARGEGTALLLDFTAVDYISSVGLRALMLTAREAKAAGVALAVAALKPLVQEIFQISRFDMVITVHPTVAAAVAALATPALAGADGTVRG</sequence>
<evidence type="ECO:0000256" key="1">
    <source>
        <dbReference type="ARBA" id="ARBA00009013"/>
    </source>
</evidence>
<evidence type="ECO:0000313" key="4">
    <source>
        <dbReference type="EMBL" id="RLJ68233.1"/>
    </source>
</evidence>
<keyword evidence="5" id="KW-1185">Reference proteome</keyword>
<dbReference type="CDD" id="cd07043">
    <property type="entry name" value="STAS_anti-anti-sigma_factors"/>
    <property type="match status" value="1"/>
</dbReference>
<evidence type="ECO:0000313" key="5">
    <source>
        <dbReference type="Proteomes" id="UP000268908"/>
    </source>
</evidence>
<accession>A0A497XJW6</accession>
<evidence type="ECO:0000256" key="2">
    <source>
        <dbReference type="RuleBase" id="RU003749"/>
    </source>
</evidence>
<gene>
    <name evidence="4" type="ORF">DFR35_0787</name>
</gene>
<organism evidence="4 5">
    <name type="scientific">Sulfurisoma sediminicola</name>
    <dbReference type="NCBI Taxonomy" id="1381557"/>
    <lineage>
        <taxon>Bacteria</taxon>
        <taxon>Pseudomonadati</taxon>
        <taxon>Pseudomonadota</taxon>
        <taxon>Betaproteobacteria</taxon>
        <taxon>Nitrosomonadales</taxon>
        <taxon>Sterolibacteriaceae</taxon>
        <taxon>Sulfurisoma</taxon>
    </lineage>
</organism>
<dbReference type="OrthoDB" id="9808221at2"/>
<feature type="domain" description="STAS" evidence="3">
    <location>
        <begin position="2"/>
        <end position="114"/>
    </location>
</feature>
<name>A0A497XJW6_9PROT</name>
<dbReference type="InterPro" id="IPR036513">
    <property type="entry name" value="STAS_dom_sf"/>
</dbReference>
<dbReference type="InterPro" id="IPR003658">
    <property type="entry name" value="Anti-sigma_ant"/>
</dbReference>
<dbReference type="Pfam" id="PF01740">
    <property type="entry name" value="STAS"/>
    <property type="match status" value="1"/>
</dbReference>